<keyword evidence="1" id="KW-0560">Oxidoreductase</keyword>
<evidence type="ECO:0000259" key="3">
    <source>
        <dbReference type="SMART" id="SM00903"/>
    </source>
</evidence>
<dbReference type="AlphaFoldDB" id="G0SH13"/>
<dbReference type="RefSeq" id="XP_006697120.1">
    <property type="nucleotide sequence ID" value="XM_006697057.1"/>
</dbReference>
<dbReference type="GO" id="GO:0010181">
    <property type="term" value="F:FMN binding"/>
    <property type="evidence" value="ECO:0007669"/>
    <property type="project" value="InterPro"/>
</dbReference>
<dbReference type="Proteomes" id="UP000008066">
    <property type="component" value="Unassembled WGS sequence"/>
</dbReference>
<dbReference type="EMBL" id="GL988047">
    <property type="protein sequence ID" value="EGS17502.1"/>
    <property type="molecule type" value="Genomic_DNA"/>
</dbReference>
<evidence type="ECO:0000256" key="1">
    <source>
        <dbReference type="ARBA" id="ARBA00023002"/>
    </source>
</evidence>
<dbReference type="Gene3D" id="2.30.110.10">
    <property type="entry name" value="Electron Transport, Fmn-binding Protein, Chain A"/>
    <property type="match status" value="1"/>
</dbReference>
<proteinExistence type="predicted"/>
<evidence type="ECO:0000256" key="2">
    <source>
        <dbReference type="SAM" id="MobiDB-lite"/>
    </source>
</evidence>
<accession>G0SH13</accession>
<dbReference type="InterPro" id="IPR050268">
    <property type="entry name" value="NADH-dep_flavin_reductase"/>
</dbReference>
<dbReference type="STRING" id="759272.G0SH13"/>
<dbReference type="PANTHER" id="PTHR30466">
    <property type="entry name" value="FLAVIN REDUCTASE"/>
    <property type="match status" value="1"/>
</dbReference>
<reference evidence="4 5" key="1">
    <citation type="journal article" date="2011" name="Cell">
        <title>Insight into structure and assembly of the nuclear pore complex by utilizing the genome of a eukaryotic thermophile.</title>
        <authorList>
            <person name="Amlacher S."/>
            <person name="Sarges P."/>
            <person name="Flemming D."/>
            <person name="van Noort V."/>
            <person name="Kunze R."/>
            <person name="Devos D.P."/>
            <person name="Arumugam M."/>
            <person name="Bork P."/>
            <person name="Hurt E."/>
        </authorList>
    </citation>
    <scope>NUCLEOTIDE SEQUENCE [LARGE SCALE GENOMIC DNA]</scope>
    <source>
        <strain evidence="5">DSM 1495 / CBS 144.50 / IMI 039719</strain>
    </source>
</reference>
<dbReference type="PANTHER" id="PTHR30466:SF1">
    <property type="entry name" value="FMN REDUCTASE (NADH) RUTF"/>
    <property type="match status" value="1"/>
</dbReference>
<dbReference type="eggNOG" id="ENOG502SB89">
    <property type="taxonomic scope" value="Eukaryota"/>
</dbReference>
<dbReference type="SMART" id="SM00903">
    <property type="entry name" value="Flavin_Reduct"/>
    <property type="match status" value="1"/>
</dbReference>
<gene>
    <name evidence="4" type="ORF">CTHT_0068310</name>
</gene>
<name>G0SH13_CHATD</name>
<feature type="domain" description="Flavin reductase like" evidence="3">
    <location>
        <begin position="114"/>
        <end position="292"/>
    </location>
</feature>
<dbReference type="HOGENOM" id="CLU_070401_0_0_1"/>
<evidence type="ECO:0000313" key="5">
    <source>
        <dbReference type="Proteomes" id="UP000008066"/>
    </source>
</evidence>
<feature type="region of interest" description="Disordered" evidence="2">
    <location>
        <begin position="62"/>
        <end position="101"/>
    </location>
</feature>
<dbReference type="InterPro" id="IPR002563">
    <property type="entry name" value="Flavin_Rdtase-like_dom"/>
</dbReference>
<dbReference type="SUPFAM" id="SSF50475">
    <property type="entry name" value="FMN-binding split barrel"/>
    <property type="match status" value="1"/>
</dbReference>
<dbReference type="InterPro" id="IPR012349">
    <property type="entry name" value="Split_barrel_FMN-bd"/>
</dbReference>
<dbReference type="GeneID" id="18260869"/>
<protein>
    <recommendedName>
        <fullName evidence="3">Flavin reductase like domain-containing protein</fullName>
    </recommendedName>
</protein>
<keyword evidence="5" id="KW-1185">Reference proteome</keyword>
<sequence>MSSCRVLVGFASESALPHPTTIPLICRRLYGHSLFLIFKDILLWLTYPCSYSARRPQARPFRTSYTVRSSSSDNGNRKTPPQAPRTFQLAPPQPPSVHPHSSHLALSEQFRALMRLLTHPVVVLTSTSPPSDSHQNKSIPRAMTMSSLTSLTLKPTPVVSFNIAVPSLTLDAVSASRRFNVHVLADDADGARIADWLAGGNFNRGEKEVWEGLMKDGSCEVEFQDDQPPILRANGVLYVLRCRLLDDAPANGLVKVRDHVIVLGKVEEIVKGIGAERGQGERLYSIYRVFYYDFDIGNDVDLG</sequence>
<evidence type="ECO:0000313" key="4">
    <source>
        <dbReference type="EMBL" id="EGS17502.1"/>
    </source>
</evidence>
<dbReference type="OrthoDB" id="2015405at2759"/>
<feature type="compositionally biased region" description="Polar residues" evidence="2">
    <location>
        <begin position="63"/>
        <end position="79"/>
    </location>
</feature>
<dbReference type="GO" id="GO:0042602">
    <property type="term" value="F:riboflavin reductase (NADPH) activity"/>
    <property type="evidence" value="ECO:0007669"/>
    <property type="project" value="TreeGrafter"/>
</dbReference>
<organism evidence="5">
    <name type="scientific">Chaetomium thermophilum (strain DSM 1495 / CBS 144.50 / IMI 039719)</name>
    <name type="common">Thermochaetoides thermophila</name>
    <dbReference type="NCBI Taxonomy" id="759272"/>
    <lineage>
        <taxon>Eukaryota</taxon>
        <taxon>Fungi</taxon>
        <taxon>Dikarya</taxon>
        <taxon>Ascomycota</taxon>
        <taxon>Pezizomycotina</taxon>
        <taxon>Sordariomycetes</taxon>
        <taxon>Sordariomycetidae</taxon>
        <taxon>Sordariales</taxon>
        <taxon>Chaetomiaceae</taxon>
        <taxon>Thermochaetoides</taxon>
    </lineage>
</organism>
<dbReference type="KEGG" id="cthr:CTHT_0068310"/>
<dbReference type="Pfam" id="PF01613">
    <property type="entry name" value="Flavin_Reduct"/>
    <property type="match status" value="1"/>
</dbReference>